<evidence type="ECO:0000256" key="4">
    <source>
        <dbReference type="ARBA" id="ARBA00023239"/>
    </source>
</evidence>
<comment type="catalytic activity">
    <reaction evidence="6">
        <text>Fe-coproporphyrin III + 2 H(+) = coproporphyrin III + Fe(2+)</text>
        <dbReference type="Rhea" id="RHEA:49572"/>
        <dbReference type="ChEBI" id="CHEBI:15378"/>
        <dbReference type="ChEBI" id="CHEBI:29033"/>
        <dbReference type="ChEBI" id="CHEBI:68438"/>
        <dbReference type="ChEBI" id="CHEBI:131725"/>
        <dbReference type="EC" id="4.99.1.9"/>
    </reaction>
    <physiologicalReaction direction="right-to-left" evidence="6">
        <dbReference type="Rhea" id="RHEA:49574"/>
    </physiologicalReaction>
</comment>
<comment type="catalytic activity">
    <reaction evidence="7 8">
        <text>heme b + 2 H(+) = protoporphyrin IX + Fe(2+)</text>
        <dbReference type="Rhea" id="RHEA:22584"/>
        <dbReference type="ChEBI" id="CHEBI:15378"/>
        <dbReference type="ChEBI" id="CHEBI:29033"/>
        <dbReference type="ChEBI" id="CHEBI:57306"/>
        <dbReference type="ChEBI" id="CHEBI:60344"/>
        <dbReference type="EC" id="4.98.1.1"/>
    </reaction>
</comment>
<dbReference type="PROSITE" id="PS00534">
    <property type="entry name" value="FERROCHELATASE"/>
    <property type="match status" value="1"/>
</dbReference>
<comment type="function">
    <text evidence="7 8">Catalyzes the ferrous insertion into protoporphyrin IX.</text>
</comment>
<dbReference type="CDD" id="cd00419">
    <property type="entry name" value="Ferrochelatase_C"/>
    <property type="match status" value="1"/>
</dbReference>
<evidence type="ECO:0000256" key="5">
    <source>
        <dbReference type="ARBA" id="ARBA00023244"/>
    </source>
</evidence>
<dbReference type="InterPro" id="IPR033659">
    <property type="entry name" value="Ferrochelatase_N"/>
</dbReference>
<dbReference type="Pfam" id="PF00762">
    <property type="entry name" value="Ferrochelatase"/>
    <property type="match status" value="1"/>
</dbReference>
<keyword evidence="7 8" id="KW-0963">Cytoplasm</keyword>
<dbReference type="PANTHER" id="PTHR11108:SF1">
    <property type="entry name" value="FERROCHELATASE, MITOCHONDRIAL"/>
    <property type="match status" value="1"/>
</dbReference>
<name>A0ABT4VQY4_9HYPH</name>
<gene>
    <name evidence="7 9" type="primary">hemH</name>
    <name evidence="9" type="ORF">OOZ53_17300</name>
</gene>
<keyword evidence="2 7" id="KW-0408">Iron</keyword>
<sequence length="352" mass="39622">MKHADSTDLKTVASPLPSGHPGVAFGKVGVLLVNLGTPDGTDYTSMRRYLREFLTDKRVIEWPRALWYPILFGIVLNTRPGKVGKAYESIWNKELDESYLRTYTRNQSDRLAETFAAHPDVVVDWAMRYGQPSIPDRLTALKEAGCERILLFPLYPQYAASTTATVNDKAFETLMAMRWQPALRTVPPYHDDPAYIGAIADSITSHLSTLDWEPELVVASFHGIPQSYFKNGDPYHCHCMKTARLVRERLGWDDGKLMTTFQSRFGPEEWLQPYTDETVEKLAKDGVKRLAVINPGFVSDCLETLEEIAGEAGEIFHENGGEQFTHIPCLNDGPAGMAVIETVVRRELQGWL</sequence>
<keyword evidence="5 7" id="KW-0627">Porphyrin biosynthesis</keyword>
<dbReference type="EC" id="4.98.1.1" evidence="7 8"/>
<evidence type="ECO:0000256" key="7">
    <source>
        <dbReference type="HAMAP-Rule" id="MF_00323"/>
    </source>
</evidence>
<dbReference type="Gene3D" id="3.40.50.1400">
    <property type="match status" value="2"/>
</dbReference>
<dbReference type="Proteomes" id="UP001148313">
    <property type="component" value="Unassembled WGS sequence"/>
</dbReference>
<evidence type="ECO:0000256" key="8">
    <source>
        <dbReference type="RuleBase" id="RU000607"/>
    </source>
</evidence>
<evidence type="ECO:0000313" key="10">
    <source>
        <dbReference type="Proteomes" id="UP001148313"/>
    </source>
</evidence>
<accession>A0ABT4VQY4</accession>
<comment type="caution">
    <text evidence="9">The sequence shown here is derived from an EMBL/GenBank/DDBJ whole genome shotgun (WGS) entry which is preliminary data.</text>
</comment>
<protein>
    <recommendedName>
        <fullName evidence="7 8">Ferrochelatase</fullName>
        <ecNumber evidence="7 8">4.98.1.1</ecNumber>
    </recommendedName>
    <alternativeName>
        <fullName evidence="7">Heme synthase</fullName>
    </alternativeName>
    <alternativeName>
        <fullName evidence="7">Protoheme ferro-lyase</fullName>
    </alternativeName>
</protein>
<proteinExistence type="inferred from homology"/>
<comment type="similarity">
    <text evidence="1 7 8">Belongs to the ferrochelatase family.</text>
</comment>
<feature type="binding site" evidence="7">
    <location>
        <position position="303"/>
    </location>
    <ligand>
        <name>Fe(2+)</name>
        <dbReference type="ChEBI" id="CHEBI:29033"/>
    </ligand>
</feature>
<dbReference type="InterPro" id="IPR019772">
    <property type="entry name" value="Ferrochelatase_AS"/>
</dbReference>
<keyword evidence="3 7" id="KW-0350">Heme biosynthesis</keyword>
<feature type="binding site" evidence="7">
    <location>
        <position position="222"/>
    </location>
    <ligand>
        <name>Fe(2+)</name>
        <dbReference type="ChEBI" id="CHEBI:29033"/>
    </ligand>
</feature>
<evidence type="ECO:0000256" key="1">
    <source>
        <dbReference type="ARBA" id="ARBA00007718"/>
    </source>
</evidence>
<keyword evidence="4 7" id="KW-0456">Lyase</keyword>
<dbReference type="InterPro" id="IPR033644">
    <property type="entry name" value="Ferrochelatase_C"/>
</dbReference>
<evidence type="ECO:0000256" key="6">
    <source>
        <dbReference type="ARBA" id="ARBA00024536"/>
    </source>
</evidence>
<keyword evidence="7" id="KW-0479">Metal-binding</keyword>
<comment type="subcellular location">
    <subcellularLocation>
        <location evidence="7 8">Cytoplasm</location>
    </subcellularLocation>
</comment>
<dbReference type="SUPFAM" id="SSF53800">
    <property type="entry name" value="Chelatase"/>
    <property type="match status" value="1"/>
</dbReference>
<dbReference type="PANTHER" id="PTHR11108">
    <property type="entry name" value="FERROCHELATASE"/>
    <property type="match status" value="1"/>
</dbReference>
<keyword evidence="10" id="KW-1185">Reference proteome</keyword>
<dbReference type="RefSeq" id="WP_271090929.1">
    <property type="nucleotide sequence ID" value="NZ_JAPJZH010000011.1"/>
</dbReference>
<comment type="pathway">
    <text evidence="7 8">Porphyrin-containing compound metabolism; protoheme biosynthesis; protoheme from protoporphyrin-IX: step 1/1.</text>
</comment>
<evidence type="ECO:0000313" key="9">
    <source>
        <dbReference type="EMBL" id="MDA4847120.1"/>
    </source>
</evidence>
<reference evidence="9" key="1">
    <citation type="submission" date="2022-11" db="EMBL/GenBank/DDBJ databases">
        <title>Hoeflea poritis sp. nov., isolated from scleractinian coral Porites lutea.</title>
        <authorList>
            <person name="Zhang G."/>
            <person name="Wei Q."/>
            <person name="Cai L."/>
        </authorList>
    </citation>
    <scope>NUCLEOTIDE SEQUENCE</scope>
    <source>
        <strain evidence="9">E7-10</strain>
    </source>
</reference>
<dbReference type="EMBL" id="JAPJZH010000011">
    <property type="protein sequence ID" value="MDA4847120.1"/>
    <property type="molecule type" value="Genomic_DNA"/>
</dbReference>
<dbReference type="CDD" id="cd03411">
    <property type="entry name" value="Ferrochelatase_N"/>
    <property type="match status" value="1"/>
</dbReference>
<organism evidence="9 10">
    <name type="scientific">Hoeflea poritis</name>
    <dbReference type="NCBI Taxonomy" id="2993659"/>
    <lineage>
        <taxon>Bacteria</taxon>
        <taxon>Pseudomonadati</taxon>
        <taxon>Pseudomonadota</taxon>
        <taxon>Alphaproteobacteria</taxon>
        <taxon>Hyphomicrobiales</taxon>
        <taxon>Rhizobiaceae</taxon>
        <taxon>Hoeflea</taxon>
    </lineage>
</organism>
<dbReference type="HAMAP" id="MF_00323">
    <property type="entry name" value="Ferrochelatase"/>
    <property type="match status" value="1"/>
</dbReference>
<dbReference type="NCBIfam" id="TIGR00109">
    <property type="entry name" value="hemH"/>
    <property type="match status" value="1"/>
</dbReference>
<evidence type="ECO:0000256" key="3">
    <source>
        <dbReference type="ARBA" id="ARBA00023133"/>
    </source>
</evidence>
<dbReference type="InterPro" id="IPR001015">
    <property type="entry name" value="Ferrochelatase"/>
</dbReference>
<evidence type="ECO:0000256" key="2">
    <source>
        <dbReference type="ARBA" id="ARBA00023004"/>
    </source>
</evidence>